<feature type="compositionally biased region" description="Polar residues" evidence="6">
    <location>
        <begin position="312"/>
        <end position="346"/>
    </location>
</feature>
<comment type="similarity">
    <text evidence="2">Belongs to the TAF12 family.</text>
</comment>
<reference evidence="8 9" key="1">
    <citation type="journal article" date="2021" name="Nat. Plants">
        <title>The Taxus genome provides insights into paclitaxel biosynthesis.</title>
        <authorList>
            <person name="Xiong X."/>
            <person name="Gou J."/>
            <person name="Liao Q."/>
            <person name="Li Y."/>
            <person name="Zhou Q."/>
            <person name="Bi G."/>
            <person name="Li C."/>
            <person name="Du R."/>
            <person name="Wang X."/>
            <person name="Sun T."/>
            <person name="Guo L."/>
            <person name="Liang H."/>
            <person name="Lu P."/>
            <person name="Wu Y."/>
            <person name="Zhang Z."/>
            <person name="Ro D.K."/>
            <person name="Shang Y."/>
            <person name="Huang S."/>
            <person name="Yan J."/>
        </authorList>
    </citation>
    <scope>NUCLEOTIDE SEQUENCE [LARGE SCALE GENOMIC DNA]</scope>
    <source>
        <strain evidence="8">Ta-2019</strain>
    </source>
</reference>
<evidence type="ECO:0000256" key="4">
    <source>
        <dbReference type="ARBA" id="ARBA00023163"/>
    </source>
</evidence>
<feature type="compositionally biased region" description="Polar residues" evidence="6">
    <location>
        <begin position="245"/>
        <end position="283"/>
    </location>
</feature>
<evidence type="ECO:0000256" key="3">
    <source>
        <dbReference type="ARBA" id="ARBA00023015"/>
    </source>
</evidence>
<dbReference type="GO" id="GO:0046982">
    <property type="term" value="F:protein heterodimerization activity"/>
    <property type="evidence" value="ECO:0007669"/>
    <property type="project" value="InterPro"/>
</dbReference>
<dbReference type="InterPro" id="IPR009072">
    <property type="entry name" value="Histone-fold"/>
</dbReference>
<feature type="compositionally biased region" description="Polar residues" evidence="6">
    <location>
        <begin position="392"/>
        <end position="409"/>
    </location>
</feature>
<comment type="caution">
    <text evidence="8">The sequence shown here is derived from an EMBL/GenBank/DDBJ whole genome shotgun (WGS) entry which is preliminary data.</text>
</comment>
<feature type="non-terminal residue" evidence="8">
    <location>
        <position position="525"/>
    </location>
</feature>
<accession>A0AA38GDI6</accession>
<feature type="region of interest" description="Disordered" evidence="6">
    <location>
        <begin position="1"/>
        <end position="32"/>
    </location>
</feature>
<feature type="compositionally biased region" description="Polar residues" evidence="6">
    <location>
        <begin position="166"/>
        <end position="191"/>
    </location>
</feature>
<evidence type="ECO:0000313" key="8">
    <source>
        <dbReference type="EMBL" id="KAH9321717.1"/>
    </source>
</evidence>
<dbReference type="GO" id="GO:0051123">
    <property type="term" value="P:RNA polymerase II preinitiation complex assembly"/>
    <property type="evidence" value="ECO:0007669"/>
    <property type="project" value="TreeGrafter"/>
</dbReference>
<comment type="subcellular location">
    <subcellularLocation>
        <location evidence="1">Nucleus</location>
    </subcellularLocation>
</comment>
<feature type="compositionally biased region" description="Low complexity" evidence="6">
    <location>
        <begin position="295"/>
        <end position="311"/>
    </location>
</feature>
<evidence type="ECO:0000259" key="7">
    <source>
        <dbReference type="Pfam" id="PF03847"/>
    </source>
</evidence>
<evidence type="ECO:0000256" key="5">
    <source>
        <dbReference type="ARBA" id="ARBA00023242"/>
    </source>
</evidence>
<feature type="compositionally biased region" description="Low complexity" evidence="6">
    <location>
        <begin position="137"/>
        <end position="150"/>
    </location>
</feature>
<feature type="compositionally biased region" description="Low complexity" evidence="6">
    <location>
        <begin position="348"/>
        <end position="376"/>
    </location>
</feature>
<dbReference type="InterPro" id="IPR037794">
    <property type="entry name" value="TAF12"/>
</dbReference>
<dbReference type="EMBL" id="JAHRHJ020000003">
    <property type="protein sequence ID" value="KAH9321717.1"/>
    <property type="molecule type" value="Genomic_DNA"/>
</dbReference>
<evidence type="ECO:0000256" key="6">
    <source>
        <dbReference type="SAM" id="MobiDB-lite"/>
    </source>
</evidence>
<keyword evidence="9" id="KW-1185">Reference proteome</keyword>
<evidence type="ECO:0000256" key="2">
    <source>
        <dbReference type="ARBA" id="ARBA00007530"/>
    </source>
</evidence>
<dbReference type="GO" id="GO:0003677">
    <property type="term" value="F:DNA binding"/>
    <property type="evidence" value="ECO:0007669"/>
    <property type="project" value="TreeGrafter"/>
</dbReference>
<dbReference type="SUPFAM" id="SSF47113">
    <property type="entry name" value="Histone-fold"/>
    <property type="match status" value="1"/>
</dbReference>
<dbReference type="CDD" id="cd07981">
    <property type="entry name" value="HFD_TAF12"/>
    <property type="match status" value="1"/>
</dbReference>
<dbReference type="GO" id="GO:0000124">
    <property type="term" value="C:SAGA complex"/>
    <property type="evidence" value="ECO:0007669"/>
    <property type="project" value="InterPro"/>
</dbReference>
<feature type="domain" description="Transcription initiation factor TFIID subunit 12" evidence="7">
    <location>
        <begin position="430"/>
        <end position="497"/>
    </location>
</feature>
<dbReference type="FunFam" id="1.10.20.10:FF:000011">
    <property type="entry name" value="Transcription initiation factor TFIID subunit 12"/>
    <property type="match status" value="1"/>
</dbReference>
<protein>
    <recommendedName>
        <fullName evidence="7">Transcription initiation factor TFIID subunit 12 domain-containing protein</fullName>
    </recommendedName>
</protein>
<dbReference type="Gene3D" id="1.10.20.10">
    <property type="entry name" value="Histone, subunit A"/>
    <property type="match status" value="1"/>
</dbReference>
<feature type="region of interest" description="Disordered" evidence="6">
    <location>
        <begin position="137"/>
        <end position="428"/>
    </location>
</feature>
<dbReference type="PANTHER" id="PTHR12264">
    <property type="entry name" value="TRANSCRIPTION INITIATION FACTOR TFIID SUBUNIT 12"/>
    <property type="match status" value="1"/>
</dbReference>
<proteinExistence type="inferred from homology"/>
<dbReference type="AlphaFoldDB" id="A0AA38GDI6"/>
<dbReference type="GO" id="GO:0017025">
    <property type="term" value="F:TBP-class protein binding"/>
    <property type="evidence" value="ECO:0007669"/>
    <property type="project" value="TreeGrafter"/>
</dbReference>
<keyword evidence="5" id="KW-0539">Nucleus</keyword>
<dbReference type="Proteomes" id="UP000824469">
    <property type="component" value="Unassembled WGS sequence"/>
</dbReference>
<feature type="compositionally biased region" description="Polar residues" evidence="6">
    <location>
        <begin position="1"/>
        <end position="13"/>
    </location>
</feature>
<evidence type="ECO:0000256" key="1">
    <source>
        <dbReference type="ARBA" id="ARBA00004123"/>
    </source>
</evidence>
<organism evidence="8 9">
    <name type="scientific">Taxus chinensis</name>
    <name type="common">Chinese yew</name>
    <name type="synonym">Taxus wallichiana var. chinensis</name>
    <dbReference type="NCBI Taxonomy" id="29808"/>
    <lineage>
        <taxon>Eukaryota</taxon>
        <taxon>Viridiplantae</taxon>
        <taxon>Streptophyta</taxon>
        <taxon>Embryophyta</taxon>
        <taxon>Tracheophyta</taxon>
        <taxon>Spermatophyta</taxon>
        <taxon>Pinopsida</taxon>
        <taxon>Pinidae</taxon>
        <taxon>Conifers II</taxon>
        <taxon>Cupressales</taxon>
        <taxon>Taxaceae</taxon>
        <taxon>Taxus</taxon>
    </lineage>
</organism>
<gene>
    <name evidence="8" type="ORF">KI387_016356</name>
</gene>
<keyword evidence="4" id="KW-0804">Transcription</keyword>
<feature type="compositionally biased region" description="Low complexity" evidence="6">
    <location>
        <begin position="17"/>
        <end position="32"/>
    </location>
</feature>
<keyword evidence="3" id="KW-0805">Transcription regulation</keyword>
<dbReference type="InterPro" id="IPR003228">
    <property type="entry name" value="TFIID_TAF12_dom"/>
</dbReference>
<sequence>MEGEPGSSSQHGTMNIPATVSLPSSTTPTPSTAVVSSTIGAPSPTVISSHQNPLQNSVQLGAAGAVGGVPVGGQHQQQQPPTVSSGQQMHQNFVSTSPNFLPGQSRPVMAANRSRQHPTTYSHSSASTAMHQQRGVGQMQGMGSQQRPQSVGTPPYAFGMPRGSMMGQTQGTAASSMMPSGQTDQTLNMQSPYAGHQVKQKSGSVQVPPYQLPTSSGQTLPSTPSMSTVGSHPHGTQMRPISAFSHGQQRPLQGMSRSQPPSQHQPLTQQKMLSPNFQRNTSGGSMGSKLPSMPQGGQASGGSSALSNQQQWMPSQGKQIHQSGLPSVASPFQSSLKQQNIQQRSHGQLPLTPQQQQPLQEHQSQQFQQQRMSQPLHVASQQHQMSRAGGIPSQNNSISAGIQAGTSAPGNVAPAGSNDRATETSNKILGKRSIQELVDQIDPRQKLDGEVEDILIEIAEDFLDRIATSACALAKHRKSESLEPKDIMLPLERHWHITLPGFGGDEYRTYKRPSVNENHKQRLAV</sequence>
<dbReference type="GO" id="GO:0005669">
    <property type="term" value="C:transcription factor TFIID complex"/>
    <property type="evidence" value="ECO:0007669"/>
    <property type="project" value="InterPro"/>
</dbReference>
<name>A0AA38GDI6_TAXCH</name>
<feature type="compositionally biased region" description="Polar residues" evidence="6">
    <location>
        <begin position="212"/>
        <end position="230"/>
    </location>
</feature>
<dbReference type="Pfam" id="PF03847">
    <property type="entry name" value="TFIID_20kDa"/>
    <property type="match status" value="1"/>
</dbReference>
<evidence type="ECO:0000313" key="9">
    <source>
        <dbReference type="Proteomes" id="UP000824469"/>
    </source>
</evidence>
<dbReference type="PANTHER" id="PTHR12264:SF21">
    <property type="entry name" value="TRANSCRIPTION INITIATION FACTOR TFIID SUBUNIT 12"/>
    <property type="match status" value="1"/>
</dbReference>